<keyword evidence="2" id="KW-0805">Transcription regulation</keyword>
<feature type="domain" description="HTH lysR-type" evidence="5">
    <location>
        <begin position="6"/>
        <end position="63"/>
    </location>
</feature>
<evidence type="ECO:0000256" key="4">
    <source>
        <dbReference type="ARBA" id="ARBA00023163"/>
    </source>
</evidence>
<dbReference type="PANTHER" id="PTHR30537">
    <property type="entry name" value="HTH-TYPE TRANSCRIPTIONAL REGULATOR"/>
    <property type="match status" value="1"/>
</dbReference>
<dbReference type="Pfam" id="PF03466">
    <property type="entry name" value="LysR_substrate"/>
    <property type="match status" value="1"/>
</dbReference>
<proteinExistence type="inferred from homology"/>
<evidence type="ECO:0000256" key="1">
    <source>
        <dbReference type="ARBA" id="ARBA00009437"/>
    </source>
</evidence>
<keyword evidence="7" id="KW-1185">Reference proteome</keyword>
<keyword evidence="4" id="KW-0804">Transcription</keyword>
<dbReference type="Proteomes" id="UP001597114">
    <property type="component" value="Unassembled WGS sequence"/>
</dbReference>
<evidence type="ECO:0000313" key="7">
    <source>
        <dbReference type="Proteomes" id="UP001597114"/>
    </source>
</evidence>
<dbReference type="PROSITE" id="PS50931">
    <property type="entry name" value="HTH_LYSR"/>
    <property type="match status" value="1"/>
</dbReference>
<sequence length="304" mass="32756">MEEEPLRTDDLIVLLEIARCGSFLKAGAALGLDHSTVSRRVAALERELKSPLVHRGVKGCTLSAMGQRLLKSCEQVESAVHEVRLLSGLPGPGPGELTGLIRIAAGEALGTFVVTPVMARLHRENPGLQIEIITQTRPSPYGVGADIEIGVGDPLRTRAGAEALTEYRLGLYASREYLQARGTPRTTSELAEHPLIYYIEGLLRVEDLDVLDRFGTDSHAAFGSTSVHAQLQATVHGAGIGLLPAFVAERDRSLVRVLFDEVAVVPTYHACLAAGRLRRPAAAAVMAAIRAEVRSRQAELLPRR</sequence>
<evidence type="ECO:0000256" key="3">
    <source>
        <dbReference type="ARBA" id="ARBA00023125"/>
    </source>
</evidence>
<dbReference type="SUPFAM" id="SSF53850">
    <property type="entry name" value="Periplasmic binding protein-like II"/>
    <property type="match status" value="1"/>
</dbReference>
<dbReference type="InterPro" id="IPR036388">
    <property type="entry name" value="WH-like_DNA-bd_sf"/>
</dbReference>
<organism evidence="6 7">
    <name type="scientific">Pseudonocardia yunnanensis</name>
    <dbReference type="NCBI Taxonomy" id="58107"/>
    <lineage>
        <taxon>Bacteria</taxon>
        <taxon>Bacillati</taxon>
        <taxon>Actinomycetota</taxon>
        <taxon>Actinomycetes</taxon>
        <taxon>Pseudonocardiales</taxon>
        <taxon>Pseudonocardiaceae</taxon>
        <taxon>Pseudonocardia</taxon>
    </lineage>
</organism>
<dbReference type="Gene3D" id="1.10.10.10">
    <property type="entry name" value="Winged helix-like DNA-binding domain superfamily/Winged helix DNA-binding domain"/>
    <property type="match status" value="1"/>
</dbReference>
<gene>
    <name evidence="6" type="ORF">ACFSJD_37100</name>
</gene>
<dbReference type="RefSeq" id="WP_344727749.1">
    <property type="nucleotide sequence ID" value="NZ_BAAAUS010000046.1"/>
</dbReference>
<dbReference type="Gene3D" id="3.40.190.290">
    <property type="match status" value="1"/>
</dbReference>
<reference evidence="7" key="1">
    <citation type="journal article" date="2019" name="Int. J. Syst. Evol. Microbiol.">
        <title>The Global Catalogue of Microorganisms (GCM) 10K type strain sequencing project: providing services to taxonomists for standard genome sequencing and annotation.</title>
        <authorList>
            <consortium name="The Broad Institute Genomics Platform"/>
            <consortium name="The Broad Institute Genome Sequencing Center for Infectious Disease"/>
            <person name="Wu L."/>
            <person name="Ma J."/>
        </authorList>
    </citation>
    <scope>NUCLEOTIDE SEQUENCE [LARGE SCALE GENOMIC DNA]</scope>
    <source>
        <strain evidence="7">CCM 7043</strain>
    </source>
</reference>
<accession>A0ABW4F850</accession>
<comment type="similarity">
    <text evidence="1">Belongs to the LysR transcriptional regulatory family.</text>
</comment>
<dbReference type="InterPro" id="IPR058163">
    <property type="entry name" value="LysR-type_TF_proteobact-type"/>
</dbReference>
<dbReference type="InterPro" id="IPR005119">
    <property type="entry name" value="LysR_subst-bd"/>
</dbReference>
<dbReference type="InterPro" id="IPR036390">
    <property type="entry name" value="WH_DNA-bd_sf"/>
</dbReference>
<evidence type="ECO:0000256" key="2">
    <source>
        <dbReference type="ARBA" id="ARBA00023015"/>
    </source>
</evidence>
<comment type="caution">
    <text evidence="6">The sequence shown here is derived from an EMBL/GenBank/DDBJ whole genome shotgun (WGS) entry which is preliminary data.</text>
</comment>
<evidence type="ECO:0000313" key="6">
    <source>
        <dbReference type="EMBL" id="MFD1523152.1"/>
    </source>
</evidence>
<evidence type="ECO:0000259" key="5">
    <source>
        <dbReference type="PROSITE" id="PS50931"/>
    </source>
</evidence>
<dbReference type="EMBL" id="JBHUCO010000058">
    <property type="protein sequence ID" value="MFD1523152.1"/>
    <property type="molecule type" value="Genomic_DNA"/>
</dbReference>
<keyword evidence="3" id="KW-0238">DNA-binding</keyword>
<dbReference type="PANTHER" id="PTHR30537:SF3">
    <property type="entry name" value="TRANSCRIPTIONAL REGULATORY PROTEIN"/>
    <property type="match status" value="1"/>
</dbReference>
<name>A0ABW4F850_9PSEU</name>
<protein>
    <submittedName>
        <fullName evidence="6">LysR family transcriptional regulator</fullName>
    </submittedName>
</protein>
<dbReference type="InterPro" id="IPR000847">
    <property type="entry name" value="LysR_HTH_N"/>
</dbReference>
<dbReference type="SUPFAM" id="SSF46785">
    <property type="entry name" value="Winged helix' DNA-binding domain"/>
    <property type="match status" value="1"/>
</dbReference>
<dbReference type="Pfam" id="PF00126">
    <property type="entry name" value="HTH_1"/>
    <property type="match status" value="1"/>
</dbReference>